<keyword evidence="7" id="KW-0732">Signal</keyword>
<organism evidence="9 10">
    <name type="scientific">Juglans regia</name>
    <name type="common">English walnut</name>
    <dbReference type="NCBI Taxonomy" id="51240"/>
    <lineage>
        <taxon>Eukaryota</taxon>
        <taxon>Viridiplantae</taxon>
        <taxon>Streptophyta</taxon>
        <taxon>Embryophyta</taxon>
        <taxon>Tracheophyta</taxon>
        <taxon>Spermatophyta</taxon>
        <taxon>Magnoliopsida</taxon>
        <taxon>eudicotyledons</taxon>
        <taxon>Gunneridae</taxon>
        <taxon>Pentapetalae</taxon>
        <taxon>rosids</taxon>
        <taxon>fabids</taxon>
        <taxon>Fagales</taxon>
        <taxon>Juglandaceae</taxon>
        <taxon>Juglans</taxon>
    </lineage>
</organism>
<comment type="subcellular location">
    <subcellularLocation>
        <location evidence="1">Membrane</location>
        <topology evidence="1">Multi-pass membrane protein</topology>
    </subcellularLocation>
</comment>
<name>A0A833TG58_JUGRE</name>
<evidence type="ECO:0000256" key="5">
    <source>
        <dbReference type="ARBA" id="ARBA00022989"/>
    </source>
</evidence>
<dbReference type="InterPro" id="IPR036513">
    <property type="entry name" value="STAS_dom_sf"/>
</dbReference>
<evidence type="ECO:0000313" key="10">
    <source>
        <dbReference type="Proteomes" id="UP000619265"/>
    </source>
</evidence>
<keyword evidence="4" id="KW-0812">Transmembrane</keyword>
<evidence type="ECO:0000259" key="8">
    <source>
        <dbReference type="PROSITE" id="PS50801"/>
    </source>
</evidence>
<dbReference type="PANTHER" id="PTHR11814">
    <property type="entry name" value="SULFATE TRANSPORTER"/>
    <property type="match status" value="1"/>
</dbReference>
<evidence type="ECO:0000256" key="1">
    <source>
        <dbReference type="ARBA" id="ARBA00004141"/>
    </source>
</evidence>
<keyword evidence="5" id="KW-1133">Transmembrane helix</keyword>
<protein>
    <recommendedName>
        <fullName evidence="8">STAS domain-containing protein</fullName>
    </recommendedName>
</protein>
<dbReference type="PROSITE" id="PS50801">
    <property type="entry name" value="STAS"/>
    <property type="match status" value="1"/>
</dbReference>
<dbReference type="Gene3D" id="3.30.750.24">
    <property type="entry name" value="STAS domain"/>
    <property type="match status" value="1"/>
</dbReference>
<accession>A0A833TG58</accession>
<reference evidence="9" key="1">
    <citation type="submission" date="2015-10" db="EMBL/GenBank/DDBJ databases">
        <authorList>
            <person name="Martinez-Garcia P.J."/>
            <person name="Crepeau M.W."/>
            <person name="Puiu D."/>
            <person name="Gonzalez-Ibeas D."/>
            <person name="Whalen J."/>
            <person name="Stevens K."/>
            <person name="Paul R."/>
            <person name="Butterfield T."/>
            <person name="Britton M."/>
            <person name="Reagan R."/>
            <person name="Chakraborty S."/>
            <person name="Walawage S.L."/>
            <person name="Vasquez-Gross H.A."/>
            <person name="Cardeno C."/>
            <person name="Famula R."/>
            <person name="Pratt K."/>
            <person name="Kuruganti S."/>
            <person name="Aradhya M.K."/>
            <person name="Leslie C.A."/>
            <person name="Dandekar A.M."/>
            <person name="Salzberg S.L."/>
            <person name="Wegrzyn J.L."/>
            <person name="Langley C.H."/>
            <person name="Neale D.B."/>
        </authorList>
    </citation>
    <scope>NUCLEOTIDE SEQUENCE</scope>
    <source>
        <tissue evidence="9">Leaves</tissue>
    </source>
</reference>
<evidence type="ECO:0000256" key="4">
    <source>
        <dbReference type="ARBA" id="ARBA00022692"/>
    </source>
</evidence>
<keyword evidence="3" id="KW-0813">Transport</keyword>
<proteinExistence type="inferred from homology"/>
<feature type="non-terminal residue" evidence="9">
    <location>
        <position position="1"/>
    </location>
</feature>
<comment type="caution">
    <text evidence="9">The sequence shown here is derived from an EMBL/GenBank/DDBJ whole genome shotgun (WGS) entry which is preliminary data.</text>
</comment>
<reference evidence="9" key="2">
    <citation type="submission" date="2020-03" db="EMBL/GenBank/DDBJ databases">
        <title>Walnut 2.0.</title>
        <authorList>
            <person name="Marrano A."/>
            <person name="Britton M."/>
            <person name="Zimin A.V."/>
            <person name="Zaini P.A."/>
            <person name="Workman R."/>
            <person name="Puiu D."/>
            <person name="Bianco L."/>
            <person name="Allen B.J."/>
            <person name="Troggio M."/>
            <person name="Leslie C.A."/>
            <person name="Timp W."/>
            <person name="Dendekar A."/>
            <person name="Salzberg S.L."/>
            <person name="Neale D.B."/>
        </authorList>
    </citation>
    <scope>NUCLEOTIDE SEQUENCE</scope>
    <source>
        <tissue evidence="9">Leaves</tissue>
    </source>
</reference>
<dbReference type="FunFam" id="3.30.750.24:FF:000002">
    <property type="entry name" value="Sulfate transporter 31"/>
    <property type="match status" value="1"/>
</dbReference>
<feature type="domain" description="STAS" evidence="8">
    <location>
        <begin position="45"/>
        <end position="167"/>
    </location>
</feature>
<feature type="signal peptide" evidence="7">
    <location>
        <begin position="1"/>
        <end position="19"/>
    </location>
</feature>
<feature type="chain" id="PRO_5032498540" description="STAS domain-containing protein" evidence="7">
    <location>
        <begin position="20"/>
        <end position="190"/>
    </location>
</feature>
<sequence>FLSFVRNLFLQVGFSLIRALLYVARPASCKLGKVPNSTIYRDTEQYPDSADLKGILVLQLGSPIYFANSTYIRERILRWIREEQAVSNFEGSILEHVLLDLTGVTSIDITGIETLIEVRRTLLANDIKMAIINPRIKVMEKMIASKFIDIIGKEYVFLSIDDATEACRFSLQRPKPNGNCSLEDSSTTVV</sequence>
<dbReference type="GO" id="GO:0016020">
    <property type="term" value="C:membrane"/>
    <property type="evidence" value="ECO:0007669"/>
    <property type="project" value="UniProtKB-SubCell"/>
</dbReference>
<evidence type="ECO:0000256" key="2">
    <source>
        <dbReference type="ARBA" id="ARBA00008692"/>
    </source>
</evidence>
<dbReference type="InterPro" id="IPR001902">
    <property type="entry name" value="SLC26A/SulP_fam"/>
</dbReference>
<evidence type="ECO:0000313" key="9">
    <source>
        <dbReference type="EMBL" id="KAF5459076.1"/>
    </source>
</evidence>
<dbReference type="Proteomes" id="UP000619265">
    <property type="component" value="Unassembled WGS sequence"/>
</dbReference>
<dbReference type="Pfam" id="PF01740">
    <property type="entry name" value="STAS"/>
    <property type="match status" value="1"/>
</dbReference>
<keyword evidence="6" id="KW-0472">Membrane</keyword>
<dbReference type="AlphaFoldDB" id="A0A833TG58"/>
<evidence type="ECO:0000256" key="7">
    <source>
        <dbReference type="SAM" id="SignalP"/>
    </source>
</evidence>
<dbReference type="SUPFAM" id="SSF52091">
    <property type="entry name" value="SpoIIaa-like"/>
    <property type="match status" value="1"/>
</dbReference>
<dbReference type="CDD" id="cd07042">
    <property type="entry name" value="STAS_SulP_like_sulfate_transporter"/>
    <property type="match status" value="1"/>
</dbReference>
<comment type="similarity">
    <text evidence="2">Belongs to the SLC26A/SulP transporter (TC 2.A.53) family.</text>
</comment>
<dbReference type="EMBL" id="LIHL02000010">
    <property type="protein sequence ID" value="KAF5459076.1"/>
    <property type="molecule type" value="Genomic_DNA"/>
</dbReference>
<gene>
    <name evidence="9" type="ORF">F2P56_023064</name>
</gene>
<dbReference type="InterPro" id="IPR002645">
    <property type="entry name" value="STAS_dom"/>
</dbReference>
<evidence type="ECO:0000256" key="3">
    <source>
        <dbReference type="ARBA" id="ARBA00022448"/>
    </source>
</evidence>
<evidence type="ECO:0000256" key="6">
    <source>
        <dbReference type="ARBA" id="ARBA00023136"/>
    </source>
</evidence>
<dbReference type="Gramene" id="Jr10_21340_p1">
    <property type="protein sequence ID" value="cds.Jr10_21340_p1"/>
    <property type="gene ID" value="Jr10_21340"/>
</dbReference>
<dbReference type="GO" id="GO:0055085">
    <property type="term" value="P:transmembrane transport"/>
    <property type="evidence" value="ECO:0007669"/>
    <property type="project" value="InterPro"/>
</dbReference>